<dbReference type="EMBL" id="NBYO01000003">
    <property type="protein sequence ID" value="OXS99000.1"/>
    <property type="molecule type" value="Genomic_DNA"/>
</dbReference>
<protein>
    <submittedName>
        <fullName evidence="7">Sulfite dehydrogenase</fullName>
    </submittedName>
</protein>
<evidence type="ECO:0000256" key="2">
    <source>
        <dbReference type="ARBA" id="ARBA00022505"/>
    </source>
</evidence>
<dbReference type="InterPro" id="IPR030835">
    <property type="entry name" value="Sulfite_DH_SoxC"/>
</dbReference>
<evidence type="ECO:0000259" key="6">
    <source>
        <dbReference type="Pfam" id="PF03404"/>
    </source>
</evidence>
<dbReference type="SUPFAM" id="SSF56524">
    <property type="entry name" value="Oxidoreductase molybdopterin-binding domain"/>
    <property type="match status" value="1"/>
</dbReference>
<evidence type="ECO:0000256" key="1">
    <source>
        <dbReference type="ARBA" id="ARBA00001924"/>
    </source>
</evidence>
<keyword evidence="8" id="KW-1185">Reference proteome</keyword>
<keyword evidence="2" id="KW-0500">Molybdenum</keyword>
<proteinExistence type="predicted"/>
<dbReference type="AlphaFoldDB" id="A0A231UT35"/>
<dbReference type="PANTHER" id="PTHR19372:SF7">
    <property type="entry name" value="SULFITE OXIDASE, MITOCHONDRIAL"/>
    <property type="match status" value="1"/>
</dbReference>
<dbReference type="NCBIfam" id="TIGR04555">
    <property type="entry name" value="sulfite_DH_soxC"/>
    <property type="match status" value="1"/>
</dbReference>
<reference evidence="8" key="1">
    <citation type="journal article" date="2017" name="Int. J. Syst. Evol. Microbiol.">
        <title>Notoacmeibacter marinus gen. nov., sp. nov., isolated from the gut of a limpet and proposal of Notoacmeibacteraceae fam. nov. in the order Rhizobiales of the class Alphaproteobacteria.</title>
        <authorList>
            <person name="Huang Z."/>
            <person name="Guo F."/>
            <person name="Lai Q."/>
        </authorList>
    </citation>
    <scope>NUCLEOTIDE SEQUENCE [LARGE SCALE GENOMIC DNA]</scope>
    <source>
        <strain evidence="8">XMTR2A4</strain>
    </source>
</reference>
<dbReference type="GO" id="GO:0008482">
    <property type="term" value="F:sulfite oxidase activity"/>
    <property type="evidence" value="ECO:0007669"/>
    <property type="project" value="TreeGrafter"/>
</dbReference>
<evidence type="ECO:0000256" key="3">
    <source>
        <dbReference type="ARBA" id="ARBA00022723"/>
    </source>
</evidence>
<dbReference type="InterPro" id="IPR006311">
    <property type="entry name" value="TAT_signal"/>
</dbReference>
<dbReference type="GO" id="GO:0030151">
    <property type="term" value="F:molybdenum ion binding"/>
    <property type="evidence" value="ECO:0007669"/>
    <property type="project" value="InterPro"/>
</dbReference>
<dbReference type="InterPro" id="IPR005066">
    <property type="entry name" value="MoCF_OxRdtse_dimer"/>
</dbReference>
<dbReference type="PROSITE" id="PS51318">
    <property type="entry name" value="TAT"/>
    <property type="match status" value="1"/>
</dbReference>
<comment type="cofactor">
    <cofactor evidence="1">
        <name>Mo-molybdopterin</name>
        <dbReference type="ChEBI" id="CHEBI:71302"/>
    </cofactor>
</comment>
<name>A0A231UT35_9HYPH</name>
<feature type="domain" description="Oxidoreductase molybdopterin-binding" evidence="5">
    <location>
        <begin position="113"/>
        <end position="274"/>
    </location>
</feature>
<dbReference type="FunFam" id="3.90.420.10:FF:000006">
    <property type="entry name" value="Sulfur dehydrogenase subunit SoxC"/>
    <property type="match status" value="1"/>
</dbReference>
<dbReference type="PRINTS" id="PR00407">
    <property type="entry name" value="EUMOPTERIN"/>
</dbReference>
<organism evidence="7 8">
    <name type="scientific">Notoacmeibacter marinus</name>
    <dbReference type="NCBI Taxonomy" id="1876515"/>
    <lineage>
        <taxon>Bacteria</taxon>
        <taxon>Pseudomonadati</taxon>
        <taxon>Pseudomonadota</taxon>
        <taxon>Alphaproteobacteria</taxon>
        <taxon>Hyphomicrobiales</taxon>
        <taxon>Notoacmeibacteraceae</taxon>
        <taxon>Notoacmeibacter</taxon>
    </lineage>
</organism>
<dbReference type="InterPro" id="IPR014756">
    <property type="entry name" value="Ig_E-set"/>
</dbReference>
<dbReference type="RefSeq" id="WP_094077793.1">
    <property type="nucleotide sequence ID" value="NZ_NBYO01000003.1"/>
</dbReference>
<dbReference type="GO" id="GO:0006790">
    <property type="term" value="P:sulfur compound metabolic process"/>
    <property type="evidence" value="ECO:0007669"/>
    <property type="project" value="TreeGrafter"/>
</dbReference>
<dbReference type="FunFam" id="2.60.40.650:FF:000004">
    <property type="entry name" value="Sulfite oxidase, putative"/>
    <property type="match status" value="1"/>
</dbReference>
<dbReference type="Gene3D" id="3.90.420.10">
    <property type="entry name" value="Oxidoreductase, molybdopterin-binding domain"/>
    <property type="match status" value="1"/>
</dbReference>
<dbReference type="Pfam" id="PF03404">
    <property type="entry name" value="Mo-co_dimer"/>
    <property type="match status" value="1"/>
</dbReference>
<dbReference type="SUPFAM" id="SSF81296">
    <property type="entry name" value="E set domains"/>
    <property type="match status" value="1"/>
</dbReference>
<evidence type="ECO:0000313" key="8">
    <source>
        <dbReference type="Proteomes" id="UP000215405"/>
    </source>
</evidence>
<keyword evidence="4" id="KW-0560">Oxidoreductase</keyword>
<comment type="caution">
    <text evidence="7">The sequence shown here is derived from an EMBL/GenBank/DDBJ whole genome shotgun (WGS) entry which is preliminary data.</text>
</comment>
<dbReference type="Gene3D" id="2.60.40.650">
    <property type="match status" value="1"/>
</dbReference>
<keyword evidence="3" id="KW-0479">Metal-binding</keyword>
<sequence>MVDSADDGGSKGNARRQFLKAGLGAAGGALAVAGGARAAEPDPLITEVQDWTRYLGKGVDATPYGLPSQYESDVVRRSVPWLTADAKSSVNFTPLYALDGTITPSGLCFERHHGGVAVIDPADHRLMIHGMVERPLVFTLDDLKRFPRENHVYFLECAANSGMEWRGAQLNGCQFTHGMIHNLEYCGVPLRYLLEEAGVKPQAKWLLAEGGDASLMTRSIPMEKIMDDCLVAFKMNGEALRPEQGYPIRLVVPGWEGNMWIKWLRRLELGDRSWEQREETSKYTDLLADGVARRHTFVMDVKSVITNPSPQAPLTHGKGRTVLTGLAWSGHGRIAKVDVSIDGGRNWSEARLEGGSSKGAYRFYHDFDWDGAELFLQSRAIDEDGNVQPTKDRLRAERGENSIYHNNGIQTWHVRADGVTENVEVS</sequence>
<gene>
    <name evidence="7" type="ORF">B7H23_12355</name>
</gene>
<dbReference type="InterPro" id="IPR008335">
    <property type="entry name" value="Mopterin_OxRdtase_euk"/>
</dbReference>
<dbReference type="PANTHER" id="PTHR19372">
    <property type="entry name" value="SULFITE REDUCTASE"/>
    <property type="match status" value="1"/>
</dbReference>
<dbReference type="Pfam" id="PF00174">
    <property type="entry name" value="Oxidored_molyb"/>
    <property type="match status" value="1"/>
</dbReference>
<accession>A0A231UT35</accession>
<dbReference type="Proteomes" id="UP000215405">
    <property type="component" value="Unassembled WGS sequence"/>
</dbReference>
<evidence type="ECO:0000313" key="7">
    <source>
        <dbReference type="EMBL" id="OXS99000.1"/>
    </source>
</evidence>
<evidence type="ECO:0000256" key="4">
    <source>
        <dbReference type="ARBA" id="ARBA00023002"/>
    </source>
</evidence>
<dbReference type="InterPro" id="IPR000572">
    <property type="entry name" value="OxRdtase_Mopterin-bd_dom"/>
</dbReference>
<dbReference type="GO" id="GO:0043546">
    <property type="term" value="F:molybdopterin cofactor binding"/>
    <property type="evidence" value="ECO:0007669"/>
    <property type="project" value="TreeGrafter"/>
</dbReference>
<evidence type="ECO:0000259" key="5">
    <source>
        <dbReference type="Pfam" id="PF00174"/>
    </source>
</evidence>
<feature type="domain" description="Moybdenum cofactor oxidoreductase dimerisation" evidence="6">
    <location>
        <begin position="296"/>
        <end position="410"/>
    </location>
</feature>
<dbReference type="GO" id="GO:0020037">
    <property type="term" value="F:heme binding"/>
    <property type="evidence" value="ECO:0007669"/>
    <property type="project" value="TreeGrafter"/>
</dbReference>
<dbReference type="InterPro" id="IPR036374">
    <property type="entry name" value="OxRdtase_Mopterin-bd_sf"/>
</dbReference>